<dbReference type="EMBL" id="CP002002">
    <property type="protein sequence ID" value="AEO07008.1"/>
    <property type="molecule type" value="Genomic_DNA"/>
</dbReference>
<dbReference type="PRINTS" id="PR00019">
    <property type="entry name" value="LEURICHRPT"/>
</dbReference>
<dbReference type="KEGG" id="lmt:LMRG_01176"/>
<dbReference type="InterPro" id="IPR032675">
    <property type="entry name" value="LRR_dom_sf"/>
</dbReference>
<dbReference type="InterPro" id="IPR003591">
    <property type="entry name" value="Leu-rich_rpt_typical-subtyp"/>
</dbReference>
<keyword evidence="1" id="KW-0433">Leucine-rich repeat</keyword>
<dbReference type="PANTHER" id="PTHR24366">
    <property type="entry name" value="IG(IMMUNOGLOBULIN) AND LRR(LEUCINE RICH REPEAT) DOMAINS"/>
    <property type="match status" value="1"/>
</dbReference>
<protein>
    <submittedName>
        <fullName evidence="4">Internalin</fullName>
    </submittedName>
</protein>
<dbReference type="InterPro" id="IPR001611">
    <property type="entry name" value="Leu-rich_rpt"/>
</dbReference>
<organism evidence="4 5">
    <name type="scientific">Listeria monocytogenes serotype 1/2a (strain 10403S)</name>
    <dbReference type="NCBI Taxonomy" id="393133"/>
    <lineage>
        <taxon>Bacteria</taxon>
        <taxon>Bacillati</taxon>
        <taxon>Bacillota</taxon>
        <taxon>Bacilli</taxon>
        <taxon>Bacillales</taxon>
        <taxon>Listeriaceae</taxon>
        <taxon>Listeria</taxon>
    </lineage>
</organism>
<dbReference type="AlphaFoldDB" id="A0A0H3GIP7"/>
<dbReference type="Gene3D" id="1.10.8.390">
    <property type="entry name" value="Internalin N-terminal Cap domain-like"/>
    <property type="match status" value="1"/>
</dbReference>
<sequence length="370" mass="40826">MNSLKKILTGLSTTLLLTVLLLTITGGDLKAKAASDLYPLPAPIIDVFPDEGLAKDMAKNLNKDSVNDVIDQDDLDALTGLGFETETITNDSMQLLERAMFNNVNIVSVMEFGEDLTEFPDISTIPHLNTLFFNTPPEGVTRNLSLPDYQNYPEMVTITMSGSNLIGAIPDFTGMPDLSQLYMADMMITSDDVPDFHTIPKLSTLDLSHNQLTNLPDFQNLTNLAELNLSFNNLTNTMTNFTNLSNLNNLNLDYNHLNELPSNVLNSIFIENQSGTVPDQIIKQGETCTIQLPIYFQLAEINMLVNPTVLGSYSADIPVEVVTTTNADTESITLDTSELSPGVYNFNVQFNDAYPITQEGCVYDWVLTVN</sequence>
<accession>A0A0H3GIP7</accession>
<dbReference type="InterPro" id="IPR024634">
    <property type="entry name" value="Internalin_N"/>
</dbReference>
<dbReference type="Gene3D" id="3.80.10.10">
    <property type="entry name" value="Ribonuclease Inhibitor"/>
    <property type="match status" value="1"/>
</dbReference>
<evidence type="ECO:0000259" key="3">
    <source>
        <dbReference type="Pfam" id="PF12354"/>
    </source>
</evidence>
<dbReference type="PANTHER" id="PTHR24366:SF96">
    <property type="entry name" value="LEUCINE RICH REPEAT CONTAINING 53"/>
    <property type="match status" value="1"/>
</dbReference>
<dbReference type="Proteomes" id="UP000001288">
    <property type="component" value="Chromosome"/>
</dbReference>
<evidence type="ECO:0000256" key="1">
    <source>
        <dbReference type="ARBA" id="ARBA00022614"/>
    </source>
</evidence>
<evidence type="ECO:0000313" key="4">
    <source>
        <dbReference type="EMBL" id="AEO07008.1"/>
    </source>
</evidence>
<feature type="domain" description="Internalin N-terminal" evidence="3">
    <location>
        <begin position="33"/>
        <end position="76"/>
    </location>
</feature>
<proteinExistence type="predicted"/>
<reference evidence="5" key="1">
    <citation type="submission" date="2010-04" db="EMBL/GenBank/DDBJ databases">
        <title>The genome sequence of Listeria monocytogenes strain 10403S.</title>
        <authorList>
            <consortium name="The Broad Institute Genome Sequencing Platform"/>
            <consortium name="The Broad Institute Genome Sequencing Center for Infectious Disease."/>
            <person name="Borowsky M."/>
            <person name="Borodovsky M."/>
            <person name="Young S.K."/>
            <person name="Zeng Q."/>
            <person name="Koehrsen M."/>
            <person name="Fitzgerald M."/>
            <person name="Wiedmann M."/>
            <person name="Swaminathan B."/>
            <person name="Lauer P."/>
            <person name="Portnoy D."/>
            <person name="Cossart P."/>
            <person name="Buchrieser C."/>
            <person name="Higgins D."/>
            <person name="Abouelleil A."/>
            <person name="Alvarado L."/>
            <person name="Arachchi H.M."/>
            <person name="Berlin A."/>
            <person name="Borenstein D."/>
            <person name="Brown A."/>
            <person name="Chapman S.B."/>
            <person name="Chen Z."/>
            <person name="Dunbar C.D."/>
            <person name="Engels R."/>
            <person name="Freedman E."/>
            <person name="Gearin G."/>
            <person name="Gellesch M."/>
            <person name="Goldberg J."/>
            <person name="Griggs A."/>
            <person name="Gujja S."/>
            <person name="Heilman E."/>
            <person name="Heiman D."/>
            <person name="Howarth C."/>
            <person name="Jen D."/>
            <person name="Larson L."/>
            <person name="Lui A."/>
            <person name="MacDonald J."/>
            <person name="Mehta T."/>
            <person name="Montmayeur A."/>
            <person name="Neiman D."/>
            <person name="Park D."/>
            <person name="Pearson M."/>
            <person name="Priest M."/>
            <person name="Richards J."/>
            <person name="Roberts A."/>
            <person name="Saif S."/>
            <person name="Shea T."/>
            <person name="Shenoy N."/>
            <person name="Sisk P."/>
            <person name="Stolte C."/>
            <person name="Sykes S."/>
            <person name="Walk T."/>
            <person name="White J."/>
            <person name="Yandava C."/>
            <person name="Haas B."/>
            <person name="Nusbaum C."/>
            <person name="Birren B."/>
        </authorList>
    </citation>
    <scope>NUCLEOTIDE SEQUENCE [LARGE SCALE GENOMIC DNA]</scope>
    <source>
        <strain evidence="5">10403S</strain>
    </source>
</reference>
<keyword evidence="2" id="KW-0677">Repeat</keyword>
<name>A0A0H3GIP7_LISM4</name>
<evidence type="ECO:0000313" key="5">
    <source>
        <dbReference type="Proteomes" id="UP000001288"/>
    </source>
</evidence>
<dbReference type="SUPFAM" id="SSF52058">
    <property type="entry name" value="L domain-like"/>
    <property type="match status" value="1"/>
</dbReference>
<gene>
    <name evidence="4" type="ordered locus">LMRG_01176</name>
</gene>
<dbReference type="SMART" id="SM00364">
    <property type="entry name" value="LRR_BAC"/>
    <property type="match status" value="2"/>
</dbReference>
<dbReference type="SMART" id="SM00369">
    <property type="entry name" value="LRR_TYP"/>
    <property type="match status" value="3"/>
</dbReference>
<dbReference type="HOGENOM" id="CLU_801217_0_0_9"/>
<evidence type="ECO:0000256" key="2">
    <source>
        <dbReference type="ARBA" id="ARBA00022737"/>
    </source>
</evidence>
<dbReference type="Pfam" id="PF12354">
    <property type="entry name" value="Internalin_N"/>
    <property type="match status" value="1"/>
</dbReference>
<dbReference type="PROSITE" id="PS51450">
    <property type="entry name" value="LRR"/>
    <property type="match status" value="2"/>
</dbReference>